<dbReference type="EMBL" id="JAYMGO010000001">
    <property type="protein sequence ID" value="KAL1281207.1"/>
    <property type="molecule type" value="Genomic_DNA"/>
</dbReference>
<proteinExistence type="predicted"/>
<protein>
    <recommendedName>
        <fullName evidence="2">Alpha-macroglobulin-like TED domain-containing protein</fullName>
    </recommendedName>
</protein>
<dbReference type="InterPro" id="IPR011626">
    <property type="entry name" value="Alpha-macroglobulin_TED"/>
</dbReference>
<dbReference type="Gene3D" id="1.50.10.20">
    <property type="match status" value="1"/>
</dbReference>
<dbReference type="Gene3D" id="2.60.120.1540">
    <property type="match status" value="1"/>
</dbReference>
<comment type="caution">
    <text evidence="3">The sequence shown here is derived from an EMBL/GenBank/DDBJ whole genome shotgun (WGS) entry which is preliminary data.</text>
</comment>
<keyword evidence="4" id="KW-1185">Reference proteome</keyword>
<dbReference type="InterPro" id="IPR047565">
    <property type="entry name" value="Alpha-macroglob_thiol-ester_cl"/>
</dbReference>
<accession>A0ABR3NW00</accession>
<dbReference type="PANTHER" id="PTHR11412">
    <property type="entry name" value="MACROGLOBULIN / COMPLEMENT"/>
    <property type="match status" value="1"/>
</dbReference>
<dbReference type="PROSITE" id="PS00477">
    <property type="entry name" value="ALPHA_2_MACROGLOBULIN"/>
    <property type="match status" value="1"/>
</dbReference>
<dbReference type="InterPro" id="IPR008930">
    <property type="entry name" value="Terpenoid_cyclase/PrenylTrfase"/>
</dbReference>
<organism evidence="3 4">
    <name type="scientific">Cirrhinus molitorella</name>
    <name type="common">mud carp</name>
    <dbReference type="NCBI Taxonomy" id="172907"/>
    <lineage>
        <taxon>Eukaryota</taxon>
        <taxon>Metazoa</taxon>
        <taxon>Chordata</taxon>
        <taxon>Craniata</taxon>
        <taxon>Vertebrata</taxon>
        <taxon>Euteleostomi</taxon>
        <taxon>Actinopterygii</taxon>
        <taxon>Neopterygii</taxon>
        <taxon>Teleostei</taxon>
        <taxon>Ostariophysi</taxon>
        <taxon>Cypriniformes</taxon>
        <taxon>Cyprinidae</taxon>
        <taxon>Labeoninae</taxon>
        <taxon>Labeonini</taxon>
        <taxon>Cirrhinus</taxon>
    </lineage>
</organism>
<dbReference type="SMART" id="SM01419">
    <property type="entry name" value="Thiol-ester_cl"/>
    <property type="match status" value="1"/>
</dbReference>
<reference evidence="3 4" key="1">
    <citation type="submission" date="2023-09" db="EMBL/GenBank/DDBJ databases">
        <authorList>
            <person name="Wang M."/>
        </authorList>
    </citation>
    <scope>NUCLEOTIDE SEQUENCE [LARGE SCALE GENOMIC DNA]</scope>
    <source>
        <strain evidence="3">GT-2023</strain>
        <tissue evidence="3">Liver</tissue>
    </source>
</reference>
<evidence type="ECO:0000313" key="3">
    <source>
        <dbReference type="EMBL" id="KAL1281207.1"/>
    </source>
</evidence>
<dbReference type="InterPro" id="IPR019742">
    <property type="entry name" value="MacrogloblnA2_CS"/>
</dbReference>
<dbReference type="Proteomes" id="UP001558613">
    <property type="component" value="Unassembled WGS sequence"/>
</dbReference>
<keyword evidence="1" id="KW-1015">Disulfide bond</keyword>
<dbReference type="Pfam" id="PF07678">
    <property type="entry name" value="TED_complement"/>
    <property type="match status" value="1"/>
</dbReference>
<evidence type="ECO:0000313" key="4">
    <source>
        <dbReference type="Proteomes" id="UP001558613"/>
    </source>
</evidence>
<name>A0ABR3NW00_9TELE</name>
<dbReference type="PANTHER" id="PTHR11412:SF81">
    <property type="entry name" value="COMPLEMENT C3"/>
    <property type="match status" value="1"/>
</dbReference>
<evidence type="ECO:0000259" key="2">
    <source>
        <dbReference type="Pfam" id="PF07678"/>
    </source>
</evidence>
<sequence length="212" mass="23698">MSTKLHLCPSFFQPEGVLTEVQEKVVEINPSEHPGGSQVVSMRSDIPRRRVPNTPATTVISVIGEEITRTVEQAISGQFMGQLIVQPNGCGEQNMIYMTLPLIATHYLDSTKQWETVGMHRRNEAINHIRTGYQRELTYRKPNGSYSVWESVPGSTWLTAYVAKVFAMASDLIVVEENVLCSALNWLAANKQQADGTFREDAPVYHSEMVVS</sequence>
<dbReference type="SUPFAM" id="SSF48239">
    <property type="entry name" value="Terpenoid cyclases/Protein prenyltransferases"/>
    <property type="match status" value="1"/>
</dbReference>
<dbReference type="InterPro" id="IPR050473">
    <property type="entry name" value="A2M/Complement_sys"/>
</dbReference>
<evidence type="ECO:0000256" key="1">
    <source>
        <dbReference type="ARBA" id="ARBA00023157"/>
    </source>
</evidence>
<feature type="domain" description="Alpha-macroglobulin-like TED" evidence="2">
    <location>
        <begin position="61"/>
        <end position="209"/>
    </location>
</feature>
<gene>
    <name evidence="3" type="ORF">QQF64_000010</name>
</gene>